<evidence type="ECO:0000256" key="2">
    <source>
        <dbReference type="ARBA" id="ARBA00004429"/>
    </source>
</evidence>
<dbReference type="AlphaFoldDB" id="A0A3P1SJG4"/>
<evidence type="ECO:0000256" key="1">
    <source>
        <dbReference type="ARBA" id="ARBA00002962"/>
    </source>
</evidence>
<dbReference type="InterPro" id="IPR010817">
    <property type="entry name" value="HemY_N"/>
</dbReference>
<gene>
    <name evidence="13" type="ORF">EHS89_18140</name>
</gene>
<dbReference type="OrthoDB" id="7053339at2"/>
<feature type="transmembrane region" description="Helical" evidence="11">
    <location>
        <begin position="42"/>
        <end position="63"/>
    </location>
</feature>
<dbReference type="SUPFAM" id="SSF48452">
    <property type="entry name" value="TPR-like"/>
    <property type="match status" value="1"/>
</dbReference>
<dbReference type="InterPro" id="IPR005254">
    <property type="entry name" value="Heme_biosyn_assoc_TPR_pro"/>
</dbReference>
<protein>
    <submittedName>
        <fullName evidence="13">Heme biosynthesis protein HemY</fullName>
    </submittedName>
</protein>
<evidence type="ECO:0000256" key="10">
    <source>
        <dbReference type="PROSITE-ProRule" id="PRU00339"/>
    </source>
</evidence>
<dbReference type="InterPro" id="IPR011990">
    <property type="entry name" value="TPR-like_helical_dom_sf"/>
</dbReference>
<dbReference type="GO" id="GO:0042168">
    <property type="term" value="P:heme metabolic process"/>
    <property type="evidence" value="ECO:0007669"/>
    <property type="project" value="InterPro"/>
</dbReference>
<comment type="pathway">
    <text evidence="3">Porphyrin-containing compound metabolism; protoheme biosynthesis.</text>
</comment>
<dbReference type="NCBIfam" id="TIGR00540">
    <property type="entry name" value="TPR_hemY_coli"/>
    <property type="match status" value="1"/>
</dbReference>
<dbReference type="EMBL" id="RQXV01000012">
    <property type="protein sequence ID" value="RRC97423.1"/>
    <property type="molecule type" value="Genomic_DNA"/>
</dbReference>
<evidence type="ECO:0000313" key="13">
    <source>
        <dbReference type="EMBL" id="RRC97423.1"/>
    </source>
</evidence>
<dbReference type="Pfam" id="PF07219">
    <property type="entry name" value="HemY_N"/>
    <property type="match status" value="1"/>
</dbReference>
<dbReference type="RefSeq" id="WP_124927586.1">
    <property type="nucleotide sequence ID" value="NZ_BMOH01000009.1"/>
</dbReference>
<comment type="caution">
    <text evidence="13">The sequence shown here is derived from an EMBL/GenBank/DDBJ whole genome shotgun (WGS) entry which is preliminary data.</text>
</comment>
<dbReference type="GO" id="GO:0006779">
    <property type="term" value="P:porphyrin-containing compound biosynthetic process"/>
    <property type="evidence" value="ECO:0007669"/>
    <property type="project" value="UniProtKB-KW"/>
</dbReference>
<dbReference type="PROSITE" id="PS50005">
    <property type="entry name" value="TPR"/>
    <property type="match status" value="1"/>
</dbReference>
<keyword evidence="7 11" id="KW-1133">Transmembrane helix</keyword>
<keyword evidence="8 11" id="KW-0472">Membrane</keyword>
<organism evidence="13 14">
    <name type="scientific">Amphritea balenae</name>
    <dbReference type="NCBI Taxonomy" id="452629"/>
    <lineage>
        <taxon>Bacteria</taxon>
        <taxon>Pseudomonadati</taxon>
        <taxon>Pseudomonadota</taxon>
        <taxon>Gammaproteobacteria</taxon>
        <taxon>Oceanospirillales</taxon>
        <taxon>Oceanospirillaceae</taxon>
        <taxon>Amphritea</taxon>
    </lineage>
</organism>
<evidence type="ECO:0000313" key="14">
    <source>
        <dbReference type="Proteomes" id="UP000267535"/>
    </source>
</evidence>
<reference evidence="13 14" key="1">
    <citation type="submission" date="2018-11" db="EMBL/GenBank/DDBJ databases">
        <title>The draft genome sequence of Amphritea balenae JAMM 1525T.</title>
        <authorList>
            <person name="Fang Z."/>
            <person name="Zhang Y."/>
            <person name="Han X."/>
        </authorList>
    </citation>
    <scope>NUCLEOTIDE SEQUENCE [LARGE SCALE GENOMIC DNA]</scope>
    <source>
        <strain evidence="13 14">JAMM 1525</strain>
    </source>
</reference>
<comment type="function">
    <text evidence="1">Involved in a late step of protoheme IX synthesis.</text>
</comment>
<keyword evidence="10" id="KW-0802">TPR repeat</keyword>
<evidence type="ECO:0000256" key="9">
    <source>
        <dbReference type="ARBA" id="ARBA00023244"/>
    </source>
</evidence>
<keyword evidence="6 11" id="KW-0812">Transmembrane</keyword>
<keyword evidence="14" id="KW-1185">Reference proteome</keyword>
<name>A0A3P1SJG4_9GAMM</name>
<dbReference type="Gene3D" id="1.25.40.10">
    <property type="entry name" value="Tetratricopeptide repeat domain"/>
    <property type="match status" value="2"/>
</dbReference>
<evidence type="ECO:0000256" key="6">
    <source>
        <dbReference type="ARBA" id="ARBA00022692"/>
    </source>
</evidence>
<feature type="domain" description="HemY N-terminal" evidence="12">
    <location>
        <begin position="27"/>
        <end position="133"/>
    </location>
</feature>
<evidence type="ECO:0000256" key="3">
    <source>
        <dbReference type="ARBA" id="ARBA00004744"/>
    </source>
</evidence>
<evidence type="ECO:0000256" key="5">
    <source>
        <dbReference type="ARBA" id="ARBA00022519"/>
    </source>
</evidence>
<evidence type="ECO:0000256" key="4">
    <source>
        <dbReference type="ARBA" id="ARBA00022475"/>
    </source>
</evidence>
<evidence type="ECO:0000256" key="7">
    <source>
        <dbReference type="ARBA" id="ARBA00022989"/>
    </source>
</evidence>
<proteinExistence type="predicted"/>
<dbReference type="Proteomes" id="UP000267535">
    <property type="component" value="Unassembled WGS sequence"/>
</dbReference>
<keyword evidence="5" id="KW-0997">Cell inner membrane</keyword>
<dbReference type="UniPathway" id="UPA00252"/>
<keyword evidence="4" id="KW-1003">Cell membrane</keyword>
<dbReference type="GO" id="GO:0005886">
    <property type="term" value="C:plasma membrane"/>
    <property type="evidence" value="ECO:0007669"/>
    <property type="project" value="UniProtKB-SubCell"/>
</dbReference>
<feature type="repeat" description="TPR" evidence="10">
    <location>
        <begin position="336"/>
        <end position="369"/>
    </location>
</feature>
<evidence type="ECO:0000259" key="12">
    <source>
        <dbReference type="Pfam" id="PF07219"/>
    </source>
</evidence>
<accession>A0A3P1SJG4</accession>
<comment type="subcellular location">
    <subcellularLocation>
        <location evidence="2">Cell inner membrane</location>
        <topology evidence="2">Multi-pass membrane protein</topology>
    </subcellularLocation>
</comment>
<dbReference type="InterPro" id="IPR019734">
    <property type="entry name" value="TPR_rpt"/>
</dbReference>
<evidence type="ECO:0000256" key="11">
    <source>
        <dbReference type="SAM" id="Phobius"/>
    </source>
</evidence>
<evidence type="ECO:0000256" key="8">
    <source>
        <dbReference type="ARBA" id="ARBA00023136"/>
    </source>
</evidence>
<keyword evidence="9" id="KW-0627">Porphyrin biosynthesis</keyword>
<sequence length="421" mass="47322">MKRLFILLLVLMFAGAWVGQMMIQDSGYTLLAYGQTTIEMSMWVFVVLLIALFLALHWGLNLLNSSLKSGTRLRLWSGGRSQRIAQAKTLKGLIALSEGNWWKAQRLLSQSADKNSLPLINYIAAARAAQEQGSEATCDELLQKALASTPGAEVAVGVIQAQTQLSRGQLEPCLATLLSLRKKAPKNTYVMKLLREVYIQLCDWHALQQLIPELRRHKVLKDDKLTQTEQLCYQRLLEHSIALPEGTALEDKRKALGETWHNMPGQLNKDDVLARHYTQLLVSIGAEAKAEPVLRELIKRKWDDELVSLYGKIEGENPNKQLDAARKWLKDYPLNPYLLLTLGRLSQRNQHWGKAVTYFEQSLEQQPQAETLSELARLLQNLGETERTQKLMEKHLGLIGGGLPALPLPEKGTTLAAPEVQ</sequence>